<dbReference type="STRING" id="408074.SAMN05660909_00083"/>
<dbReference type="InterPro" id="IPR011006">
    <property type="entry name" value="CheY-like_superfamily"/>
</dbReference>
<reference evidence="2" key="1">
    <citation type="submission" date="2016-10" db="EMBL/GenBank/DDBJ databases">
        <authorList>
            <person name="Varghese N."/>
            <person name="Submissions S."/>
        </authorList>
    </citation>
    <scope>NUCLEOTIDE SEQUENCE [LARGE SCALE GENOMIC DNA]</scope>
    <source>
        <strain evidence="2">DSM 23920</strain>
    </source>
</reference>
<dbReference type="Gene3D" id="3.40.50.2300">
    <property type="match status" value="1"/>
</dbReference>
<gene>
    <name evidence="1" type="ORF">SAMN05660909_00083</name>
</gene>
<dbReference type="OrthoDB" id="664780at2"/>
<evidence type="ECO:0000313" key="2">
    <source>
        <dbReference type="Proteomes" id="UP000199656"/>
    </source>
</evidence>
<accession>A0A1H3WWM6</accession>
<dbReference type="RefSeq" id="WP_089757479.1">
    <property type="nucleotide sequence ID" value="NZ_BKAT01000015.1"/>
</dbReference>
<proteinExistence type="predicted"/>
<dbReference type="EMBL" id="FNRL01000001">
    <property type="protein sequence ID" value="SDZ90732.1"/>
    <property type="molecule type" value="Genomic_DNA"/>
</dbReference>
<protein>
    <submittedName>
        <fullName evidence="1">CheY chemotaxis protein or a CheY-like REC (Receiver) domain</fullName>
    </submittedName>
</protein>
<sequence length="158" mass="17933">MNNRITSLLIDEKPDQRIQFYLSLDLLNVSRACVCHDNLKNALEYLQEKTDFTPNYIFISSSMPVDAAAQFIRIIRQAKRLANVPVIYFADANSKVSSLDLKGAGFTDSLRKQPDIYLLRDALSALFTKSYAPQETDTMTLMLRHQQPVPKAPHRLSA</sequence>
<dbReference type="SUPFAM" id="SSF52172">
    <property type="entry name" value="CheY-like"/>
    <property type="match status" value="1"/>
</dbReference>
<name>A0A1H3WWM6_9BACT</name>
<dbReference type="AlphaFoldDB" id="A0A1H3WWM6"/>
<keyword evidence="2" id="KW-1185">Reference proteome</keyword>
<dbReference type="Proteomes" id="UP000199656">
    <property type="component" value="Unassembled WGS sequence"/>
</dbReference>
<evidence type="ECO:0000313" key="1">
    <source>
        <dbReference type="EMBL" id="SDZ90732.1"/>
    </source>
</evidence>
<organism evidence="1 2">
    <name type="scientific">Chitinophaga terrae</name>
    <name type="common">ex Kim and Jung 2007</name>
    <dbReference type="NCBI Taxonomy" id="408074"/>
    <lineage>
        <taxon>Bacteria</taxon>
        <taxon>Pseudomonadati</taxon>
        <taxon>Bacteroidota</taxon>
        <taxon>Chitinophagia</taxon>
        <taxon>Chitinophagales</taxon>
        <taxon>Chitinophagaceae</taxon>
        <taxon>Chitinophaga</taxon>
    </lineage>
</organism>